<dbReference type="InterPro" id="IPR000835">
    <property type="entry name" value="HTH_MarR-typ"/>
</dbReference>
<dbReference type="FunFam" id="1.10.10.10:FF:000163">
    <property type="entry name" value="MarR family transcriptional regulator"/>
    <property type="match status" value="1"/>
</dbReference>
<evidence type="ECO:0000313" key="10">
    <source>
        <dbReference type="EMBL" id="WKN37453.1"/>
    </source>
</evidence>
<comment type="subcellular location">
    <subcellularLocation>
        <location evidence="1">Cytoplasm</location>
    </subcellularLocation>
</comment>
<dbReference type="GO" id="GO:0003700">
    <property type="term" value="F:DNA-binding transcription factor activity"/>
    <property type="evidence" value="ECO:0007669"/>
    <property type="project" value="InterPro"/>
</dbReference>
<dbReference type="SMART" id="SM00347">
    <property type="entry name" value="HTH_MARR"/>
    <property type="match status" value="1"/>
</dbReference>
<dbReference type="GO" id="GO:0005737">
    <property type="term" value="C:cytoplasm"/>
    <property type="evidence" value="ECO:0007669"/>
    <property type="project" value="UniProtKB-SubCell"/>
</dbReference>
<dbReference type="SUPFAM" id="SSF46785">
    <property type="entry name" value="Winged helix' DNA-binding domain"/>
    <property type="match status" value="1"/>
</dbReference>
<keyword evidence="2" id="KW-0963">Cytoplasm</keyword>
<dbReference type="PRINTS" id="PR00598">
    <property type="entry name" value="HTHMARR"/>
</dbReference>
<sequence>MSEVSHPSLKLENQICFPLYATSRLITKVYQPYLDELEITYPQYLVMLVLWEHDRKKVSEISHCLLLESNTLTPLLKRMEKKGLIRRTRSATDERSVIVELTDSGQQLKAEAATIPEKIVNTLQSDQVKHEDITHLQHTLSNLIPLLLRASDESQA</sequence>
<evidence type="ECO:0000256" key="2">
    <source>
        <dbReference type="ARBA" id="ARBA00022490"/>
    </source>
</evidence>
<dbReference type="AlphaFoldDB" id="A0AA49GNI1"/>
<evidence type="ECO:0000259" key="9">
    <source>
        <dbReference type="PROSITE" id="PS50995"/>
    </source>
</evidence>
<dbReference type="PANTHER" id="PTHR42756">
    <property type="entry name" value="TRANSCRIPTIONAL REGULATOR, MARR"/>
    <property type="match status" value="1"/>
</dbReference>
<protein>
    <recommendedName>
        <fullName evidence="7">HTH-type transcriptional regulator SarZ</fullName>
    </recommendedName>
    <alternativeName>
        <fullName evidence="8">Staphylococcal accessory regulator Z</fullName>
    </alternativeName>
</protein>
<dbReference type="PROSITE" id="PS50995">
    <property type="entry name" value="HTH_MARR_2"/>
    <property type="match status" value="1"/>
</dbReference>
<feature type="domain" description="HTH marR-type" evidence="9">
    <location>
        <begin position="12"/>
        <end position="145"/>
    </location>
</feature>
<evidence type="ECO:0000256" key="4">
    <source>
        <dbReference type="ARBA" id="ARBA00023125"/>
    </source>
</evidence>
<name>A0AA49GNI1_9BACT</name>
<dbReference type="GO" id="GO:0003677">
    <property type="term" value="F:DNA binding"/>
    <property type="evidence" value="ECO:0007669"/>
    <property type="project" value="UniProtKB-KW"/>
</dbReference>
<dbReference type="InterPro" id="IPR055166">
    <property type="entry name" value="Transc_reg_Sar_Rot_HTH"/>
</dbReference>
<evidence type="ECO:0000256" key="8">
    <source>
        <dbReference type="ARBA" id="ARBA00047207"/>
    </source>
</evidence>
<dbReference type="InterPro" id="IPR036388">
    <property type="entry name" value="WH-like_DNA-bd_sf"/>
</dbReference>
<dbReference type="EMBL" id="CP120682">
    <property type="protein sequence ID" value="WKN37453.1"/>
    <property type="molecule type" value="Genomic_DNA"/>
</dbReference>
<keyword evidence="3" id="KW-0805">Transcription regulation</keyword>
<evidence type="ECO:0000256" key="1">
    <source>
        <dbReference type="ARBA" id="ARBA00004496"/>
    </source>
</evidence>
<reference evidence="10" key="2">
    <citation type="journal article" date="2024" name="Antonie Van Leeuwenhoek">
        <title>Roseihalotalea indica gen. nov., sp. nov., a halophilic Bacteroidetes from mesopelagic Southwest Indian Ocean with higher carbohydrate metabolic potential.</title>
        <authorList>
            <person name="Chen B."/>
            <person name="Zhang M."/>
            <person name="Lin D."/>
            <person name="Ye J."/>
            <person name="Tang K."/>
        </authorList>
    </citation>
    <scope>NUCLEOTIDE SEQUENCE</scope>
    <source>
        <strain evidence="10">TK19036</strain>
    </source>
</reference>
<organism evidence="10">
    <name type="scientific">Roseihalotalea indica</name>
    <dbReference type="NCBI Taxonomy" id="2867963"/>
    <lineage>
        <taxon>Bacteria</taxon>
        <taxon>Pseudomonadati</taxon>
        <taxon>Bacteroidota</taxon>
        <taxon>Cytophagia</taxon>
        <taxon>Cytophagales</taxon>
        <taxon>Catalimonadaceae</taxon>
        <taxon>Roseihalotalea</taxon>
    </lineage>
</organism>
<reference evidence="10" key="1">
    <citation type="journal article" date="2023" name="Comput. Struct. Biotechnol. J.">
        <title>Discovery of a novel marine Bacteroidetes with a rich repertoire of carbohydrate-active enzymes.</title>
        <authorList>
            <person name="Chen B."/>
            <person name="Liu G."/>
            <person name="Chen Q."/>
            <person name="Wang H."/>
            <person name="Liu L."/>
            <person name="Tang K."/>
        </authorList>
    </citation>
    <scope>NUCLEOTIDE SEQUENCE</scope>
    <source>
        <strain evidence="10">TK19036</strain>
    </source>
</reference>
<dbReference type="Gene3D" id="1.10.10.10">
    <property type="entry name" value="Winged helix-like DNA-binding domain superfamily/Winged helix DNA-binding domain"/>
    <property type="match status" value="1"/>
</dbReference>
<keyword evidence="4" id="KW-0238">DNA-binding</keyword>
<proteinExistence type="inferred from homology"/>
<evidence type="ECO:0000256" key="3">
    <source>
        <dbReference type="ARBA" id="ARBA00023015"/>
    </source>
</evidence>
<gene>
    <name evidence="10" type="ORF">K4G66_01855</name>
</gene>
<dbReference type="InterPro" id="IPR036390">
    <property type="entry name" value="WH_DNA-bd_sf"/>
</dbReference>
<comment type="similarity">
    <text evidence="6">Belongs to the SarZ family.</text>
</comment>
<dbReference type="PANTHER" id="PTHR42756:SF1">
    <property type="entry name" value="TRANSCRIPTIONAL REPRESSOR OF EMRAB OPERON"/>
    <property type="match status" value="1"/>
</dbReference>
<evidence type="ECO:0000256" key="7">
    <source>
        <dbReference type="ARBA" id="ARBA00047188"/>
    </source>
</evidence>
<evidence type="ECO:0000256" key="5">
    <source>
        <dbReference type="ARBA" id="ARBA00023163"/>
    </source>
</evidence>
<accession>A0AA49GNI1</accession>
<evidence type="ECO:0000256" key="6">
    <source>
        <dbReference type="ARBA" id="ARBA00046337"/>
    </source>
</evidence>
<dbReference type="Pfam" id="PF22381">
    <property type="entry name" value="Staph_reg_Sar_Rot"/>
    <property type="match status" value="1"/>
</dbReference>
<keyword evidence="5" id="KW-0804">Transcription</keyword>